<reference evidence="1 2" key="1">
    <citation type="submission" date="2018-06" db="EMBL/GenBank/DDBJ databases">
        <title>Draft genome sequence of Burkholderia reimsis strain BE51 isolated from a French agricultural soil.</title>
        <authorList>
            <person name="Esmaeel Q."/>
        </authorList>
    </citation>
    <scope>NUCLEOTIDE SEQUENCE [LARGE SCALE GENOMIC DNA]</scope>
    <source>
        <strain evidence="1 2">BE51</strain>
    </source>
</reference>
<dbReference type="AlphaFoldDB" id="A0A365QGW7"/>
<comment type="caution">
    <text evidence="1">The sequence shown here is derived from an EMBL/GenBank/DDBJ whole genome shotgun (WGS) entry which is preliminary data.</text>
</comment>
<sequence length="118" mass="13409">MLVKMRVFDENQQETIYFQTAINAPALIAIAKDREAFMREKGKAFAQGAVPFYGEEFIKAVQADDAREIEKNAMQAAMAAWLCDHIFSDVSEAEFVRCDLEFNLHPTGMVVYNRKPAQ</sequence>
<keyword evidence="2" id="KW-1185">Reference proteome</keyword>
<organism evidence="1 2">
    <name type="scientific">Burkholderia reimsis</name>
    <dbReference type="NCBI Taxonomy" id="2234132"/>
    <lineage>
        <taxon>Bacteria</taxon>
        <taxon>Pseudomonadati</taxon>
        <taxon>Pseudomonadota</taxon>
        <taxon>Betaproteobacteria</taxon>
        <taxon>Burkholderiales</taxon>
        <taxon>Burkholderiaceae</taxon>
        <taxon>Burkholderia</taxon>
    </lineage>
</organism>
<gene>
    <name evidence="1" type="ORF">DPV79_40180</name>
</gene>
<dbReference type="RefSeq" id="WP_113048024.1">
    <property type="nucleotide sequence ID" value="NZ_QMFZ01000073.1"/>
</dbReference>
<dbReference type="EMBL" id="QMFZ01000073">
    <property type="protein sequence ID" value="RBB31880.1"/>
    <property type="molecule type" value="Genomic_DNA"/>
</dbReference>
<accession>A0A365QGW7</accession>
<proteinExistence type="predicted"/>
<evidence type="ECO:0000313" key="2">
    <source>
        <dbReference type="Proteomes" id="UP000252458"/>
    </source>
</evidence>
<name>A0A365QGW7_9BURK</name>
<dbReference type="Proteomes" id="UP000252458">
    <property type="component" value="Unassembled WGS sequence"/>
</dbReference>
<evidence type="ECO:0000313" key="1">
    <source>
        <dbReference type="EMBL" id="RBB31880.1"/>
    </source>
</evidence>
<protein>
    <submittedName>
        <fullName evidence="1">Uncharacterized protein</fullName>
    </submittedName>
</protein>